<dbReference type="Proteomes" id="UP000015105">
    <property type="component" value="Chromosome 6D"/>
</dbReference>
<reference evidence="2" key="4">
    <citation type="submission" date="2019-03" db="UniProtKB">
        <authorList>
            <consortium name="EnsemblPlants"/>
        </authorList>
    </citation>
    <scope>IDENTIFICATION</scope>
</reference>
<reference evidence="3" key="2">
    <citation type="journal article" date="2017" name="Nat. Plants">
        <title>The Aegilops tauschii genome reveals multiple impacts of transposons.</title>
        <authorList>
            <person name="Zhao G."/>
            <person name="Zou C."/>
            <person name="Li K."/>
            <person name="Wang K."/>
            <person name="Li T."/>
            <person name="Gao L."/>
            <person name="Zhang X."/>
            <person name="Wang H."/>
            <person name="Yang Z."/>
            <person name="Liu X."/>
            <person name="Jiang W."/>
            <person name="Mao L."/>
            <person name="Kong X."/>
            <person name="Jiao Y."/>
            <person name="Jia J."/>
        </authorList>
    </citation>
    <scope>NUCLEOTIDE SEQUENCE [LARGE SCALE GENOMIC DNA]</scope>
    <source>
        <strain evidence="3">cv. AL8/78</strain>
    </source>
</reference>
<dbReference type="EnsemblPlants" id="AET6Gv20630900.4">
    <property type="protein sequence ID" value="AET6Gv20630900.4"/>
    <property type="gene ID" value="AET6Gv20630900"/>
</dbReference>
<protein>
    <submittedName>
        <fullName evidence="2">Uncharacterized protein</fullName>
    </submittedName>
</protein>
<reference evidence="2" key="5">
    <citation type="journal article" date="2021" name="G3 (Bethesda)">
        <title>Aegilops tauschii genome assembly Aet v5.0 features greater sequence contiguity and improved annotation.</title>
        <authorList>
            <person name="Wang L."/>
            <person name="Zhu T."/>
            <person name="Rodriguez J.C."/>
            <person name="Deal K.R."/>
            <person name="Dubcovsky J."/>
            <person name="McGuire P.E."/>
            <person name="Lux T."/>
            <person name="Spannagl M."/>
            <person name="Mayer K.F.X."/>
            <person name="Baldrich P."/>
            <person name="Meyers B.C."/>
            <person name="Huo N."/>
            <person name="Gu Y.Q."/>
            <person name="Zhou H."/>
            <person name="Devos K.M."/>
            <person name="Bennetzen J.L."/>
            <person name="Unver T."/>
            <person name="Budak H."/>
            <person name="Gulick P.J."/>
            <person name="Galiba G."/>
            <person name="Kalapos B."/>
            <person name="Nelson D.R."/>
            <person name="Li P."/>
            <person name="You F.M."/>
            <person name="Luo M.C."/>
            <person name="Dvorak J."/>
        </authorList>
    </citation>
    <scope>NUCLEOTIDE SEQUENCE [LARGE SCALE GENOMIC DNA]</scope>
    <source>
        <strain evidence="2">cv. AL8/78</strain>
    </source>
</reference>
<sequence>MRVSLPVEGLDDVGGGEGEDEGEEEDEGAEVLLPDQKRRGCAGRWLQVEEIRAEGCQEQSPSQELLQVHAQQLPREEARGAAVDGLPHGDHHVRGPPHAPPLRRQLLLLRRQHHHLLLITCP</sequence>
<keyword evidence="3" id="KW-1185">Reference proteome</keyword>
<feature type="compositionally biased region" description="Acidic residues" evidence="1">
    <location>
        <begin position="17"/>
        <end position="29"/>
    </location>
</feature>
<evidence type="ECO:0000313" key="3">
    <source>
        <dbReference type="Proteomes" id="UP000015105"/>
    </source>
</evidence>
<dbReference type="AlphaFoldDB" id="A0A453P750"/>
<evidence type="ECO:0000256" key="1">
    <source>
        <dbReference type="SAM" id="MobiDB-lite"/>
    </source>
</evidence>
<dbReference type="Gramene" id="AET6Gv20630900.4">
    <property type="protein sequence ID" value="AET6Gv20630900.4"/>
    <property type="gene ID" value="AET6Gv20630900"/>
</dbReference>
<reference evidence="2" key="3">
    <citation type="journal article" date="2017" name="Nature">
        <title>Genome sequence of the progenitor of the wheat D genome Aegilops tauschii.</title>
        <authorList>
            <person name="Luo M.C."/>
            <person name="Gu Y.Q."/>
            <person name="Puiu D."/>
            <person name="Wang H."/>
            <person name="Twardziok S.O."/>
            <person name="Deal K.R."/>
            <person name="Huo N."/>
            <person name="Zhu T."/>
            <person name="Wang L."/>
            <person name="Wang Y."/>
            <person name="McGuire P.E."/>
            <person name="Liu S."/>
            <person name="Long H."/>
            <person name="Ramasamy R.K."/>
            <person name="Rodriguez J.C."/>
            <person name="Van S.L."/>
            <person name="Yuan L."/>
            <person name="Wang Z."/>
            <person name="Xia Z."/>
            <person name="Xiao L."/>
            <person name="Anderson O.D."/>
            <person name="Ouyang S."/>
            <person name="Liang Y."/>
            <person name="Zimin A.V."/>
            <person name="Pertea G."/>
            <person name="Qi P."/>
            <person name="Bennetzen J.L."/>
            <person name="Dai X."/>
            <person name="Dawson M.W."/>
            <person name="Muller H.G."/>
            <person name="Kugler K."/>
            <person name="Rivarola-Duarte L."/>
            <person name="Spannagl M."/>
            <person name="Mayer K.F.X."/>
            <person name="Lu F.H."/>
            <person name="Bevan M.W."/>
            <person name="Leroy P."/>
            <person name="Li P."/>
            <person name="You F.M."/>
            <person name="Sun Q."/>
            <person name="Liu Z."/>
            <person name="Lyons E."/>
            <person name="Wicker T."/>
            <person name="Salzberg S.L."/>
            <person name="Devos K.M."/>
            <person name="Dvorak J."/>
        </authorList>
    </citation>
    <scope>NUCLEOTIDE SEQUENCE [LARGE SCALE GENOMIC DNA]</scope>
    <source>
        <strain evidence="2">cv. AL8/78</strain>
    </source>
</reference>
<accession>A0A453P750</accession>
<reference evidence="3" key="1">
    <citation type="journal article" date="2014" name="Science">
        <title>Ancient hybridizations among the ancestral genomes of bread wheat.</title>
        <authorList>
            <consortium name="International Wheat Genome Sequencing Consortium,"/>
            <person name="Marcussen T."/>
            <person name="Sandve S.R."/>
            <person name="Heier L."/>
            <person name="Spannagl M."/>
            <person name="Pfeifer M."/>
            <person name="Jakobsen K.S."/>
            <person name="Wulff B.B."/>
            <person name="Steuernagel B."/>
            <person name="Mayer K.F."/>
            <person name="Olsen O.A."/>
        </authorList>
    </citation>
    <scope>NUCLEOTIDE SEQUENCE [LARGE SCALE GENOMIC DNA]</scope>
    <source>
        <strain evidence="3">cv. AL8/78</strain>
    </source>
</reference>
<feature type="region of interest" description="Disordered" evidence="1">
    <location>
        <begin position="1"/>
        <end position="34"/>
    </location>
</feature>
<evidence type="ECO:0000313" key="2">
    <source>
        <dbReference type="EnsemblPlants" id="AET6Gv20630900.4"/>
    </source>
</evidence>
<name>A0A453P750_AEGTS</name>
<organism evidence="2 3">
    <name type="scientific">Aegilops tauschii subsp. strangulata</name>
    <name type="common">Goatgrass</name>
    <dbReference type="NCBI Taxonomy" id="200361"/>
    <lineage>
        <taxon>Eukaryota</taxon>
        <taxon>Viridiplantae</taxon>
        <taxon>Streptophyta</taxon>
        <taxon>Embryophyta</taxon>
        <taxon>Tracheophyta</taxon>
        <taxon>Spermatophyta</taxon>
        <taxon>Magnoliopsida</taxon>
        <taxon>Liliopsida</taxon>
        <taxon>Poales</taxon>
        <taxon>Poaceae</taxon>
        <taxon>BOP clade</taxon>
        <taxon>Pooideae</taxon>
        <taxon>Triticodae</taxon>
        <taxon>Triticeae</taxon>
        <taxon>Triticinae</taxon>
        <taxon>Aegilops</taxon>
    </lineage>
</organism>
<proteinExistence type="predicted"/>